<keyword evidence="2" id="KW-1185">Reference proteome</keyword>
<comment type="caution">
    <text evidence="1">The sequence shown here is derived from an EMBL/GenBank/DDBJ whole genome shotgun (WGS) entry which is preliminary data.</text>
</comment>
<proteinExistence type="predicted"/>
<evidence type="ECO:0000313" key="2">
    <source>
        <dbReference type="Proteomes" id="UP001499988"/>
    </source>
</evidence>
<dbReference type="Proteomes" id="UP001499988">
    <property type="component" value="Unassembled WGS sequence"/>
</dbReference>
<accession>A0ABP9ERN6</accession>
<gene>
    <name evidence="1" type="ORF">GCM10023333_18400</name>
</gene>
<organism evidence="1 2">
    <name type="scientific">Ferrimonas pelagia</name>
    <dbReference type="NCBI Taxonomy" id="1177826"/>
    <lineage>
        <taxon>Bacteria</taxon>
        <taxon>Pseudomonadati</taxon>
        <taxon>Pseudomonadota</taxon>
        <taxon>Gammaproteobacteria</taxon>
        <taxon>Alteromonadales</taxon>
        <taxon>Ferrimonadaceae</taxon>
        <taxon>Ferrimonas</taxon>
    </lineage>
</organism>
<reference evidence="2" key="1">
    <citation type="journal article" date="2019" name="Int. J. Syst. Evol. Microbiol.">
        <title>The Global Catalogue of Microorganisms (GCM) 10K type strain sequencing project: providing services to taxonomists for standard genome sequencing and annotation.</title>
        <authorList>
            <consortium name="The Broad Institute Genomics Platform"/>
            <consortium name="The Broad Institute Genome Sequencing Center for Infectious Disease"/>
            <person name="Wu L."/>
            <person name="Ma J."/>
        </authorList>
    </citation>
    <scope>NUCLEOTIDE SEQUENCE [LARGE SCALE GENOMIC DNA]</scope>
    <source>
        <strain evidence="2">JCM 18401</strain>
    </source>
</reference>
<dbReference type="EMBL" id="BAABJZ010000049">
    <property type="protein sequence ID" value="GAA4885078.1"/>
    <property type="molecule type" value="Genomic_DNA"/>
</dbReference>
<sequence>MIYISEQLFSGYHQRSLSETDVGHYKQPISPKLSLRDYDAQVSEALAGVKAMNNIIGLGMPVCQAAG</sequence>
<evidence type="ECO:0000313" key="1">
    <source>
        <dbReference type="EMBL" id="GAA4885078.1"/>
    </source>
</evidence>
<name>A0ABP9ERN6_9GAMM</name>
<protein>
    <submittedName>
        <fullName evidence="1">Uncharacterized protein</fullName>
    </submittedName>
</protein>